<reference evidence="6" key="1">
    <citation type="submission" date="2017-09" db="EMBL/GenBank/DDBJ databases">
        <title>Depth-based differentiation of microbial function through sediment-hosted aquifers and enrichment of novel symbionts in the deep terrestrial subsurface.</title>
        <authorList>
            <person name="Probst A.J."/>
            <person name="Ladd B."/>
            <person name="Jarett J.K."/>
            <person name="Geller-Mcgrath D.E."/>
            <person name="Sieber C.M.K."/>
            <person name="Emerson J.B."/>
            <person name="Anantharaman K."/>
            <person name="Thomas B.C."/>
            <person name="Malmstrom R."/>
            <person name="Stieglmeier M."/>
            <person name="Klingl A."/>
            <person name="Woyke T."/>
            <person name="Ryan C.M."/>
            <person name="Banfield J.F."/>
        </authorList>
    </citation>
    <scope>NUCLEOTIDE SEQUENCE [LARGE SCALE GENOMIC DNA]</scope>
</reference>
<dbReference type="PANTHER" id="PTHR10302:SF27">
    <property type="entry name" value="SINGLE-STRANDED DNA-BINDING PROTEIN"/>
    <property type="match status" value="1"/>
</dbReference>
<accession>A0A2M7VEY5</accession>
<dbReference type="InterPro" id="IPR011344">
    <property type="entry name" value="ssDNA-bd"/>
</dbReference>
<evidence type="ECO:0000313" key="5">
    <source>
        <dbReference type="EMBL" id="PIZ99119.1"/>
    </source>
</evidence>
<keyword evidence="1 2" id="KW-0238">DNA-binding</keyword>
<dbReference type="PROSITE" id="PS50935">
    <property type="entry name" value="SSB"/>
    <property type="match status" value="1"/>
</dbReference>
<dbReference type="GO" id="GO:0009295">
    <property type="term" value="C:nucleoid"/>
    <property type="evidence" value="ECO:0007669"/>
    <property type="project" value="TreeGrafter"/>
</dbReference>
<evidence type="ECO:0000256" key="3">
    <source>
        <dbReference type="PIRNR" id="PIRNR002070"/>
    </source>
</evidence>
<dbReference type="GO" id="GO:0006260">
    <property type="term" value="P:DNA replication"/>
    <property type="evidence" value="ECO:0007669"/>
    <property type="project" value="InterPro"/>
</dbReference>
<evidence type="ECO:0000256" key="4">
    <source>
        <dbReference type="SAM" id="MobiDB-lite"/>
    </source>
</evidence>
<dbReference type="PIRSF" id="PIRSF002070">
    <property type="entry name" value="SSB"/>
    <property type="match status" value="1"/>
</dbReference>
<gene>
    <name evidence="5" type="ORF">COX77_02360</name>
</gene>
<comment type="caution">
    <text evidence="5">The sequence shown here is derived from an EMBL/GenBank/DDBJ whole genome shotgun (WGS) entry which is preliminary data.</text>
</comment>
<evidence type="ECO:0000256" key="2">
    <source>
        <dbReference type="HAMAP-Rule" id="MF_00984"/>
    </source>
</evidence>
<dbReference type="PANTHER" id="PTHR10302">
    <property type="entry name" value="SINGLE-STRANDED DNA-BINDING PROTEIN"/>
    <property type="match status" value="1"/>
</dbReference>
<dbReference type="SUPFAM" id="SSF50249">
    <property type="entry name" value="Nucleic acid-binding proteins"/>
    <property type="match status" value="1"/>
</dbReference>
<sequence length="141" mass="15973">MDLNKVMIIGRLTRDPEIRTTTSGEQNANLSIATNFSWSDKSGQRQERSEFHNVIAWRKLAEICQKYLHKGSRLYVEGRLQTRSWEDQSGVKKYRTEVVLENLIMLDSKGSGAGSATTEEEPAAPADNNLDEEINVEDIPF</sequence>
<dbReference type="HAMAP" id="MF_00984">
    <property type="entry name" value="SSB"/>
    <property type="match status" value="1"/>
</dbReference>
<dbReference type="InterPro" id="IPR000424">
    <property type="entry name" value="Primosome_PriB/ssb"/>
</dbReference>
<evidence type="ECO:0000256" key="1">
    <source>
        <dbReference type="ARBA" id="ARBA00023125"/>
    </source>
</evidence>
<proteinExistence type="inferred from homology"/>
<dbReference type="NCBIfam" id="TIGR00621">
    <property type="entry name" value="ssb"/>
    <property type="match status" value="1"/>
</dbReference>
<protein>
    <recommendedName>
        <fullName evidence="2 3">Single-stranded DNA-binding protein</fullName>
        <shortName evidence="2">SSB</shortName>
    </recommendedName>
</protein>
<dbReference type="Gene3D" id="2.40.50.140">
    <property type="entry name" value="Nucleic acid-binding proteins"/>
    <property type="match status" value="1"/>
</dbReference>
<dbReference type="AlphaFoldDB" id="A0A2M7VEY5"/>
<dbReference type="InterPro" id="IPR012340">
    <property type="entry name" value="NA-bd_OB-fold"/>
</dbReference>
<dbReference type="Pfam" id="PF00436">
    <property type="entry name" value="SSB"/>
    <property type="match status" value="1"/>
</dbReference>
<name>A0A2M7VEY5_9BACT</name>
<evidence type="ECO:0000313" key="6">
    <source>
        <dbReference type="Proteomes" id="UP000230405"/>
    </source>
</evidence>
<dbReference type="GO" id="GO:0003697">
    <property type="term" value="F:single-stranded DNA binding"/>
    <property type="evidence" value="ECO:0007669"/>
    <property type="project" value="UniProtKB-UniRule"/>
</dbReference>
<comment type="caution">
    <text evidence="2">Lacks conserved residue(s) required for the propagation of feature annotation.</text>
</comment>
<organism evidence="5 6">
    <name type="scientific">Candidatus Komeilibacteria bacterium CG_4_10_14_0_2_um_filter_37_10</name>
    <dbReference type="NCBI Taxonomy" id="1974470"/>
    <lineage>
        <taxon>Bacteria</taxon>
        <taxon>Candidatus Komeiliibacteriota</taxon>
    </lineage>
</organism>
<comment type="subunit">
    <text evidence="2">Homotetramer.</text>
</comment>
<dbReference type="CDD" id="cd04496">
    <property type="entry name" value="SSB_OBF"/>
    <property type="match status" value="1"/>
</dbReference>
<feature type="region of interest" description="Disordered" evidence="4">
    <location>
        <begin position="108"/>
        <end position="141"/>
    </location>
</feature>
<dbReference type="EMBL" id="PFPO01000046">
    <property type="protein sequence ID" value="PIZ99119.1"/>
    <property type="molecule type" value="Genomic_DNA"/>
</dbReference>
<dbReference type="Proteomes" id="UP000230405">
    <property type="component" value="Unassembled WGS sequence"/>
</dbReference>
<feature type="compositionally biased region" description="Acidic residues" evidence="4">
    <location>
        <begin position="129"/>
        <end position="141"/>
    </location>
</feature>